<feature type="chain" id="PRO_5029694189" description="Transmembrane protease serine 5" evidence="17">
    <location>
        <begin position="20"/>
        <end position="402"/>
    </location>
</feature>
<keyword evidence="17" id="KW-0732">Signal</keyword>
<dbReference type="SUPFAM" id="SSF56487">
    <property type="entry name" value="SRCR-like"/>
    <property type="match status" value="1"/>
</dbReference>
<sequence>ARRLLLLLAAAGLLAGAAAGLWLLGCPVSAARVAWARTIAACARQGPAHPMASVSFRITTGTFLLEVQVPGAPGWRLACHDYWSLALGTWVCRQLGHLRLTHHKGVNLTDVQADAAQEFAQILPNPVSNTEDVWQIRWAHGCESGRIVALKCSECGARARDARVVGGSDAAPGRWPWQVSLHLDTQHLCGGSLVAPEWVVTAAHCVHSYRHLPVSRWQVFAGLVSQAVGGQAAGAVPGSILSHARYNDSSHDYDIALVKLRTPLRFSDAVHAVCLPPYHQDLPAGTACWISGWGYTQPGHALVPLIGTKKCNGSCMYSGELSPRMLCAGYSDGKVDACQGDSGGPLVCPDDLAWRLVGIVSWGTGCAEPNHPGVYTKVAEFLDWIYHTQGVDSLLAGWGCPE</sequence>
<evidence type="ECO:0000256" key="10">
    <source>
        <dbReference type="ARBA" id="ARBA00023157"/>
    </source>
</evidence>
<dbReference type="AlphaFoldDB" id="A0A7M4EYI7"/>
<evidence type="ECO:0000256" key="11">
    <source>
        <dbReference type="ARBA" id="ARBA00023180"/>
    </source>
</evidence>
<dbReference type="Ensembl" id="ENSCPRT00005018723.1">
    <property type="protein sequence ID" value="ENSCPRP00005015988.1"/>
    <property type="gene ID" value="ENSCPRG00005011136.1"/>
</dbReference>
<keyword evidence="8" id="KW-1133">Transmembrane helix</keyword>
<protein>
    <recommendedName>
        <fullName evidence="13">Transmembrane protease serine 5</fullName>
    </recommendedName>
    <alternativeName>
        <fullName evidence="14">Spinesin</fullName>
    </alternativeName>
</protein>
<evidence type="ECO:0000256" key="3">
    <source>
        <dbReference type="ARBA" id="ARBA00022670"/>
    </source>
</evidence>
<keyword evidence="4" id="KW-0812">Transmembrane</keyword>
<dbReference type="GO" id="GO:0006508">
    <property type="term" value="P:proteolysis"/>
    <property type="evidence" value="ECO:0007669"/>
    <property type="project" value="UniProtKB-KW"/>
</dbReference>
<name>A0A7M4EYI7_CROPO</name>
<keyword evidence="7" id="KW-0735">Signal-anchor</keyword>
<evidence type="ECO:0000256" key="1">
    <source>
        <dbReference type="ARBA" id="ARBA00004401"/>
    </source>
</evidence>
<keyword evidence="6 16" id="KW-0720">Serine protease</keyword>
<keyword evidence="5 16" id="KW-0378">Hydrolase</keyword>
<evidence type="ECO:0000256" key="16">
    <source>
        <dbReference type="RuleBase" id="RU363034"/>
    </source>
</evidence>
<evidence type="ECO:0000259" key="18">
    <source>
        <dbReference type="PROSITE" id="PS50240"/>
    </source>
</evidence>
<feature type="signal peptide" evidence="17">
    <location>
        <begin position="1"/>
        <end position="19"/>
    </location>
</feature>
<evidence type="ECO:0000256" key="6">
    <source>
        <dbReference type="ARBA" id="ARBA00022825"/>
    </source>
</evidence>
<dbReference type="PANTHER" id="PTHR24252:SF7">
    <property type="entry name" value="HYALIN"/>
    <property type="match status" value="1"/>
</dbReference>
<evidence type="ECO:0000256" key="9">
    <source>
        <dbReference type="ARBA" id="ARBA00023136"/>
    </source>
</evidence>
<feature type="domain" description="Peptidase S1" evidence="18">
    <location>
        <begin position="164"/>
        <end position="390"/>
    </location>
</feature>
<dbReference type="Pfam" id="PF00089">
    <property type="entry name" value="Trypsin"/>
    <property type="match status" value="1"/>
</dbReference>
<dbReference type="OMA" id="CSERWNS"/>
<keyword evidence="9" id="KW-0472">Membrane</keyword>
<organism evidence="20 21">
    <name type="scientific">Crocodylus porosus</name>
    <name type="common">Saltwater crocodile</name>
    <name type="synonym">Estuarine crocodile</name>
    <dbReference type="NCBI Taxonomy" id="8502"/>
    <lineage>
        <taxon>Eukaryota</taxon>
        <taxon>Metazoa</taxon>
        <taxon>Chordata</taxon>
        <taxon>Craniata</taxon>
        <taxon>Vertebrata</taxon>
        <taxon>Euteleostomi</taxon>
        <taxon>Archelosauria</taxon>
        <taxon>Archosauria</taxon>
        <taxon>Crocodylia</taxon>
        <taxon>Longirostres</taxon>
        <taxon>Crocodylidae</taxon>
        <taxon>Crocodylus</taxon>
    </lineage>
</organism>
<dbReference type="CDD" id="cd00190">
    <property type="entry name" value="Tryp_SPc"/>
    <property type="match status" value="1"/>
</dbReference>
<dbReference type="Gene3D" id="2.40.10.10">
    <property type="entry name" value="Trypsin-like serine proteases"/>
    <property type="match status" value="1"/>
</dbReference>
<evidence type="ECO:0000313" key="21">
    <source>
        <dbReference type="Proteomes" id="UP000594220"/>
    </source>
</evidence>
<reference evidence="20" key="1">
    <citation type="submission" date="2025-08" db="UniProtKB">
        <authorList>
            <consortium name="Ensembl"/>
        </authorList>
    </citation>
    <scope>IDENTIFICATION</scope>
</reference>
<comment type="subcellular location">
    <subcellularLocation>
        <location evidence="1">Cell membrane</location>
        <topology evidence="1">Single-pass type II membrane protein</topology>
    </subcellularLocation>
</comment>
<dbReference type="Pfam" id="PF15494">
    <property type="entry name" value="SRCR_2"/>
    <property type="match status" value="1"/>
</dbReference>
<evidence type="ECO:0000313" key="20">
    <source>
        <dbReference type="Ensembl" id="ENSCPRP00005015988.1"/>
    </source>
</evidence>
<evidence type="ECO:0000256" key="13">
    <source>
        <dbReference type="ARBA" id="ARBA00071705"/>
    </source>
</evidence>
<dbReference type="PROSITE" id="PS00134">
    <property type="entry name" value="TRYPSIN_HIS"/>
    <property type="match status" value="1"/>
</dbReference>
<keyword evidence="21" id="KW-1185">Reference proteome</keyword>
<evidence type="ECO:0000259" key="19">
    <source>
        <dbReference type="PROSITE" id="PS50287"/>
    </source>
</evidence>
<gene>
    <name evidence="20" type="primary">TMPRSS5</name>
</gene>
<dbReference type="InterPro" id="IPR043504">
    <property type="entry name" value="Peptidase_S1_PA_chymotrypsin"/>
</dbReference>
<dbReference type="InterPro" id="IPR018114">
    <property type="entry name" value="TRYPSIN_HIS"/>
</dbReference>
<evidence type="ECO:0000256" key="8">
    <source>
        <dbReference type="ARBA" id="ARBA00022989"/>
    </source>
</evidence>
<dbReference type="GO" id="GO:0043025">
    <property type="term" value="C:neuronal cell body"/>
    <property type="evidence" value="ECO:0007669"/>
    <property type="project" value="Ensembl"/>
</dbReference>
<dbReference type="Proteomes" id="UP000594220">
    <property type="component" value="Unplaced"/>
</dbReference>
<proteinExistence type="predicted"/>
<evidence type="ECO:0000256" key="12">
    <source>
        <dbReference type="ARBA" id="ARBA00056576"/>
    </source>
</evidence>
<dbReference type="SMART" id="SM00020">
    <property type="entry name" value="Tryp_SPc"/>
    <property type="match status" value="1"/>
</dbReference>
<feature type="domain" description="SRCR" evidence="19">
    <location>
        <begin position="65"/>
        <end position="96"/>
    </location>
</feature>
<dbReference type="PRINTS" id="PR00722">
    <property type="entry name" value="CHYMOTRYPSIN"/>
</dbReference>
<accession>A0A7M4EYI7</accession>
<evidence type="ECO:0000256" key="2">
    <source>
        <dbReference type="ARBA" id="ARBA00022475"/>
    </source>
</evidence>
<comment type="caution">
    <text evidence="15">Lacks conserved residue(s) required for the propagation of feature annotation.</text>
</comment>
<dbReference type="SMART" id="SM00202">
    <property type="entry name" value="SR"/>
    <property type="match status" value="1"/>
</dbReference>
<dbReference type="InterPro" id="IPR001190">
    <property type="entry name" value="SRCR"/>
</dbReference>
<reference evidence="20" key="2">
    <citation type="submission" date="2025-09" db="UniProtKB">
        <authorList>
            <consortium name="Ensembl"/>
        </authorList>
    </citation>
    <scope>IDENTIFICATION</scope>
</reference>
<evidence type="ECO:0000256" key="7">
    <source>
        <dbReference type="ARBA" id="ARBA00022968"/>
    </source>
</evidence>
<dbReference type="PANTHER" id="PTHR24252">
    <property type="entry name" value="ACROSIN-RELATED"/>
    <property type="match status" value="1"/>
</dbReference>
<dbReference type="InterPro" id="IPR009003">
    <property type="entry name" value="Peptidase_S1_PA"/>
</dbReference>
<comment type="function">
    <text evidence="12">May play a role in hearing.</text>
</comment>
<evidence type="ECO:0000256" key="5">
    <source>
        <dbReference type="ARBA" id="ARBA00022801"/>
    </source>
</evidence>
<dbReference type="InterPro" id="IPR001254">
    <property type="entry name" value="Trypsin_dom"/>
</dbReference>
<dbReference type="PROSITE" id="PS50240">
    <property type="entry name" value="TRYPSIN_DOM"/>
    <property type="match status" value="1"/>
</dbReference>
<keyword evidence="10" id="KW-1015">Disulfide bond</keyword>
<dbReference type="Gene3D" id="3.10.250.10">
    <property type="entry name" value="SRCR-like domain"/>
    <property type="match status" value="1"/>
</dbReference>
<dbReference type="PROSITE" id="PS50287">
    <property type="entry name" value="SRCR_2"/>
    <property type="match status" value="1"/>
</dbReference>
<evidence type="ECO:0000256" key="14">
    <source>
        <dbReference type="ARBA" id="ARBA00075021"/>
    </source>
</evidence>
<keyword evidence="3 16" id="KW-0645">Protease</keyword>
<keyword evidence="2" id="KW-1003">Cell membrane</keyword>
<dbReference type="InterPro" id="IPR033116">
    <property type="entry name" value="TRYPSIN_SER"/>
</dbReference>
<dbReference type="InterPro" id="IPR001314">
    <property type="entry name" value="Peptidase_S1A"/>
</dbReference>
<dbReference type="SUPFAM" id="SSF50494">
    <property type="entry name" value="Trypsin-like serine proteases"/>
    <property type="match status" value="1"/>
</dbReference>
<dbReference type="PROSITE" id="PS00135">
    <property type="entry name" value="TRYPSIN_SER"/>
    <property type="match status" value="1"/>
</dbReference>
<evidence type="ECO:0000256" key="17">
    <source>
        <dbReference type="SAM" id="SignalP"/>
    </source>
</evidence>
<dbReference type="GO" id="GO:0004252">
    <property type="term" value="F:serine-type endopeptidase activity"/>
    <property type="evidence" value="ECO:0007669"/>
    <property type="project" value="InterPro"/>
</dbReference>
<keyword evidence="11" id="KW-0325">Glycoprotein</keyword>
<evidence type="ECO:0000256" key="4">
    <source>
        <dbReference type="ARBA" id="ARBA00022692"/>
    </source>
</evidence>
<dbReference type="GeneTree" id="ENSGT00940000159163"/>
<dbReference type="InterPro" id="IPR036772">
    <property type="entry name" value="SRCR-like_dom_sf"/>
</dbReference>
<evidence type="ECO:0000256" key="15">
    <source>
        <dbReference type="PROSITE-ProRule" id="PRU00196"/>
    </source>
</evidence>
<dbReference type="GO" id="GO:0005886">
    <property type="term" value="C:plasma membrane"/>
    <property type="evidence" value="ECO:0007669"/>
    <property type="project" value="UniProtKB-SubCell"/>
</dbReference>
<dbReference type="FunFam" id="2.40.10.10:FF:000092">
    <property type="entry name" value="Transmembrane protease serine 5"/>
    <property type="match status" value="1"/>
</dbReference>